<name>D7CLY3_SYNLT</name>
<evidence type="ECO:0000313" key="3">
    <source>
        <dbReference type="Proteomes" id="UP000000378"/>
    </source>
</evidence>
<accession>D7CLY3</accession>
<dbReference type="KEGG" id="slp:Slip_0939"/>
<dbReference type="HOGENOM" id="CLU_2884368_0_0_9"/>
<dbReference type="SUPFAM" id="SSF47240">
    <property type="entry name" value="Ferritin-like"/>
    <property type="match status" value="1"/>
</dbReference>
<dbReference type="EMBL" id="CP002048">
    <property type="protein sequence ID" value="ADI01718.1"/>
    <property type="molecule type" value="Genomic_DNA"/>
</dbReference>
<dbReference type="OrthoDB" id="2084641at2"/>
<keyword evidence="3" id="KW-1185">Reference proteome</keyword>
<dbReference type="GO" id="GO:0046872">
    <property type="term" value="F:metal ion binding"/>
    <property type="evidence" value="ECO:0007669"/>
    <property type="project" value="InterPro"/>
</dbReference>
<sequence length="63" mass="7337">MDIIAALETAIKEEKEASARYRELAAQASDPETRLMFEQIAREEESHYKRLVDRLKAVKLMRS</sequence>
<dbReference type="RefSeq" id="WP_013175120.1">
    <property type="nucleotide sequence ID" value="NC_014220.1"/>
</dbReference>
<feature type="domain" description="Rubrerythrin diiron-binding" evidence="1">
    <location>
        <begin position="7"/>
        <end position="60"/>
    </location>
</feature>
<evidence type="ECO:0000313" key="2">
    <source>
        <dbReference type="EMBL" id="ADI01718.1"/>
    </source>
</evidence>
<gene>
    <name evidence="2" type="ordered locus">Slip_0939</name>
</gene>
<dbReference type="STRING" id="643648.Slip_0939"/>
<protein>
    <submittedName>
        <fullName evidence="2">Rubrerythrin</fullName>
    </submittedName>
</protein>
<proteinExistence type="predicted"/>
<dbReference type="Proteomes" id="UP000000378">
    <property type="component" value="Chromosome"/>
</dbReference>
<dbReference type="InterPro" id="IPR009078">
    <property type="entry name" value="Ferritin-like_SF"/>
</dbReference>
<dbReference type="eggNOG" id="COG1633">
    <property type="taxonomic scope" value="Bacteria"/>
</dbReference>
<dbReference type="GO" id="GO:0016491">
    <property type="term" value="F:oxidoreductase activity"/>
    <property type="evidence" value="ECO:0007669"/>
    <property type="project" value="InterPro"/>
</dbReference>
<dbReference type="InterPro" id="IPR012347">
    <property type="entry name" value="Ferritin-like"/>
</dbReference>
<dbReference type="AlphaFoldDB" id="D7CLY3"/>
<evidence type="ECO:0000259" key="1">
    <source>
        <dbReference type="Pfam" id="PF02915"/>
    </source>
</evidence>
<reference evidence="2 3" key="2">
    <citation type="journal article" date="2010" name="Stand. Genomic Sci.">
        <title>Complete genome sequence of Syntrophothermus lipocalidus type strain (TGB-C1).</title>
        <authorList>
            <person name="Djao O.D."/>
            <person name="Zhang X."/>
            <person name="Lucas S."/>
            <person name="Lapidus A."/>
            <person name="Del Rio T.G."/>
            <person name="Nolan M."/>
            <person name="Tice H."/>
            <person name="Cheng J.F."/>
            <person name="Han C."/>
            <person name="Tapia R."/>
            <person name="Goodwin L."/>
            <person name="Pitluck S."/>
            <person name="Liolios K."/>
            <person name="Ivanova N."/>
            <person name="Mavromatis K."/>
            <person name="Mikhailova N."/>
            <person name="Ovchinnikova G."/>
            <person name="Pati A."/>
            <person name="Brambilla E."/>
            <person name="Chen A."/>
            <person name="Palaniappan K."/>
            <person name="Land M."/>
            <person name="Hauser L."/>
            <person name="Chang Y.J."/>
            <person name="Jeffries C.D."/>
            <person name="Rohde M."/>
            <person name="Sikorski J."/>
            <person name="Spring S."/>
            <person name="Goker M."/>
            <person name="Detter J.C."/>
            <person name="Woyke T."/>
            <person name="Bristow J."/>
            <person name="Eisen J.A."/>
            <person name="Markowitz V."/>
            <person name="Hugenholtz P."/>
            <person name="Kyrpides N.C."/>
            <person name="Klenk H.P."/>
        </authorList>
    </citation>
    <scope>NUCLEOTIDE SEQUENCE [LARGE SCALE GENOMIC DNA]</scope>
    <source>
        <strain evidence="3">DSM 12680 / TGB-C1</strain>
    </source>
</reference>
<dbReference type="InterPro" id="IPR003251">
    <property type="entry name" value="Rr_diiron-bd_dom"/>
</dbReference>
<dbReference type="Pfam" id="PF02915">
    <property type="entry name" value="Rubrerythrin"/>
    <property type="match status" value="1"/>
</dbReference>
<reference evidence="3" key="1">
    <citation type="journal article" date="2010" name="Stand. Genomic Sci.">
        <title>Complete genome sequence of Syntrophothermus lipocalidus type strain (TGB-C1T).</title>
        <authorList>
            <consortium name="US DOE Joint Genome Institute (JGI-PGF)"/>
            <person name="Djao O."/>
            <person name="Zhang X."/>
            <person name="Lucas S."/>
            <person name="Lapidus A."/>
            <person name="Glavina Del Rio T."/>
            <person name="Nolan M."/>
            <person name="Tice H."/>
            <person name="Cheng J."/>
            <person name="Han C."/>
            <person name="Tapia R."/>
            <person name="Goodwin L."/>
            <person name="Pitluck S."/>
            <person name="Liolios K."/>
            <person name="Ivanova N."/>
            <person name="Mavromatis K."/>
            <person name="Mikhailova N."/>
            <person name="Ovchinnikova G."/>
            <person name="Pati A."/>
            <person name="Brambilla E."/>
            <person name="Chen A."/>
            <person name="Palaniappan K."/>
            <person name="Land M."/>
            <person name="Hauser L."/>
            <person name="Chang Y."/>
            <person name="Jeffries C."/>
            <person name="Rohde M."/>
            <person name="Sikorski J."/>
            <person name="Spring S."/>
            <person name="Goker M."/>
            <person name="Detter J."/>
            <person name="Woyke T."/>
            <person name="Bristow J."/>
            <person name="Eisen J."/>
            <person name="Markowitz V."/>
            <person name="Hugenholtz P."/>
            <person name="Kyrpides N."/>
            <person name="Klenk H."/>
        </authorList>
    </citation>
    <scope>NUCLEOTIDE SEQUENCE [LARGE SCALE GENOMIC DNA]</scope>
    <source>
        <strain evidence="3">DSM 12680 / TGB-C1</strain>
    </source>
</reference>
<dbReference type="Gene3D" id="1.20.1260.10">
    <property type="match status" value="1"/>
</dbReference>
<organism evidence="2 3">
    <name type="scientific">Syntrophothermus lipocalidus (strain DSM 12680 / TGB-C1)</name>
    <dbReference type="NCBI Taxonomy" id="643648"/>
    <lineage>
        <taxon>Bacteria</taxon>
        <taxon>Bacillati</taxon>
        <taxon>Bacillota</taxon>
        <taxon>Clostridia</taxon>
        <taxon>Eubacteriales</taxon>
        <taxon>Syntrophomonadaceae</taxon>
        <taxon>Syntrophothermus</taxon>
    </lineage>
</organism>